<organism evidence="6 7">
    <name type="scientific">[Anoxybacillus] calidus</name>
    <dbReference type="NCBI Taxonomy" id="575178"/>
    <lineage>
        <taxon>Bacteria</taxon>
        <taxon>Bacillati</taxon>
        <taxon>Bacillota</taxon>
        <taxon>Bacilli</taxon>
        <taxon>Bacillales</taxon>
        <taxon>Anoxybacillaceae</taxon>
        <taxon>Paranoxybacillus</taxon>
    </lineage>
</organism>
<dbReference type="GO" id="GO:0004325">
    <property type="term" value="F:ferrochelatase activity"/>
    <property type="evidence" value="ECO:0007669"/>
    <property type="project" value="InterPro"/>
</dbReference>
<keyword evidence="5" id="KW-0627">Porphyrin biosynthesis</keyword>
<keyword evidence="4" id="KW-0520">NAD</keyword>
<proteinExistence type="predicted"/>
<dbReference type="PANTHER" id="PTHR35330:SF1">
    <property type="entry name" value="SIROHEME BIOSYNTHESIS PROTEIN MET8"/>
    <property type="match status" value="1"/>
</dbReference>
<dbReference type="Proteomes" id="UP000580891">
    <property type="component" value="Unassembled WGS sequence"/>
</dbReference>
<dbReference type="EC" id="1.3.1.76" evidence="2"/>
<keyword evidence="7" id="KW-1185">Reference proteome</keyword>
<comment type="caution">
    <text evidence="6">The sequence shown here is derived from an EMBL/GenBank/DDBJ whole genome shotgun (WGS) entry which is preliminary data.</text>
</comment>
<dbReference type="Pfam" id="PF13241">
    <property type="entry name" value="NAD_binding_7"/>
    <property type="match status" value="1"/>
</dbReference>
<evidence type="ECO:0000256" key="5">
    <source>
        <dbReference type="ARBA" id="ARBA00023244"/>
    </source>
</evidence>
<evidence type="ECO:0000256" key="2">
    <source>
        <dbReference type="ARBA" id="ARBA00012400"/>
    </source>
</evidence>
<evidence type="ECO:0000256" key="1">
    <source>
        <dbReference type="ARBA" id="ARBA00005010"/>
    </source>
</evidence>
<evidence type="ECO:0000313" key="7">
    <source>
        <dbReference type="Proteomes" id="UP000580891"/>
    </source>
</evidence>
<accession>A0A7V9Z247</accession>
<evidence type="ECO:0000256" key="4">
    <source>
        <dbReference type="ARBA" id="ARBA00023027"/>
    </source>
</evidence>
<sequence>MKNFYPIMVDLYGRCVVVIGGGKVAERKVKGLQEARANITVIVP</sequence>
<gene>
    <name evidence="6" type="ORF">HNQ85_002836</name>
</gene>
<dbReference type="InterPro" id="IPR028161">
    <property type="entry name" value="Met8-like"/>
</dbReference>
<dbReference type="Gene3D" id="3.40.50.720">
    <property type="entry name" value="NAD(P)-binding Rossmann-like Domain"/>
    <property type="match status" value="1"/>
</dbReference>
<dbReference type="RefSeq" id="WP_181538291.1">
    <property type="nucleotide sequence ID" value="NZ_JACDUU010000007.1"/>
</dbReference>
<name>A0A7V9Z247_9BACL</name>
<evidence type="ECO:0000256" key="3">
    <source>
        <dbReference type="ARBA" id="ARBA00023002"/>
    </source>
</evidence>
<comment type="pathway">
    <text evidence="1">Porphyrin-containing compound metabolism; siroheme biosynthesis; sirohydrochlorin from precorrin-2: step 1/1.</text>
</comment>
<dbReference type="PANTHER" id="PTHR35330">
    <property type="entry name" value="SIROHEME BIOSYNTHESIS PROTEIN MET8"/>
    <property type="match status" value="1"/>
</dbReference>
<evidence type="ECO:0000313" key="6">
    <source>
        <dbReference type="EMBL" id="MBA2872525.1"/>
    </source>
</evidence>
<dbReference type="EMBL" id="JACDUU010000007">
    <property type="protein sequence ID" value="MBA2872525.1"/>
    <property type="molecule type" value="Genomic_DNA"/>
</dbReference>
<dbReference type="GO" id="GO:0043115">
    <property type="term" value="F:precorrin-2 dehydrogenase activity"/>
    <property type="evidence" value="ECO:0007669"/>
    <property type="project" value="UniProtKB-EC"/>
</dbReference>
<keyword evidence="3" id="KW-0560">Oxidoreductase</keyword>
<dbReference type="SUPFAM" id="SSF51735">
    <property type="entry name" value="NAD(P)-binding Rossmann-fold domains"/>
    <property type="match status" value="1"/>
</dbReference>
<protein>
    <recommendedName>
        <fullName evidence="2">precorrin-2 dehydrogenase</fullName>
        <ecNumber evidence="2">1.3.1.76</ecNumber>
    </recommendedName>
</protein>
<dbReference type="AlphaFoldDB" id="A0A7V9Z247"/>
<dbReference type="InterPro" id="IPR036291">
    <property type="entry name" value="NAD(P)-bd_dom_sf"/>
</dbReference>
<reference evidence="6 7" key="1">
    <citation type="submission" date="2020-07" db="EMBL/GenBank/DDBJ databases">
        <title>Genomic Encyclopedia of Type Strains, Phase IV (KMG-IV): sequencing the most valuable type-strain genomes for metagenomic binning, comparative biology and taxonomic classification.</title>
        <authorList>
            <person name="Goeker M."/>
        </authorList>
    </citation>
    <scope>NUCLEOTIDE SEQUENCE [LARGE SCALE GENOMIC DNA]</scope>
    <source>
        <strain evidence="6 7">DSM 25220</strain>
    </source>
</reference>
<dbReference type="GO" id="GO:0019354">
    <property type="term" value="P:siroheme biosynthetic process"/>
    <property type="evidence" value="ECO:0007669"/>
    <property type="project" value="InterPro"/>
</dbReference>